<evidence type="ECO:0000256" key="1">
    <source>
        <dbReference type="ARBA" id="ARBA00004123"/>
    </source>
</evidence>
<keyword evidence="3 7" id="KW-0507">mRNA processing</keyword>
<evidence type="ECO:0000256" key="4">
    <source>
        <dbReference type="ARBA" id="ARBA00022728"/>
    </source>
</evidence>
<dbReference type="InterPro" id="IPR039974">
    <property type="entry name" value="Splicing_factor_SLU7"/>
</dbReference>
<keyword evidence="6 7" id="KW-0539">Nucleus</keyword>
<gene>
    <name evidence="8" type="ORF">ANE_LOCUS25186</name>
</gene>
<reference evidence="8" key="1">
    <citation type="submission" date="2019-07" db="EMBL/GenBank/DDBJ databases">
        <authorList>
            <person name="Dittberner H."/>
        </authorList>
    </citation>
    <scope>NUCLEOTIDE SEQUENCE [LARGE SCALE GENOMIC DNA]</scope>
</reference>
<comment type="function">
    <text evidence="7">Involved in pre-mRNA splicing.</text>
</comment>
<evidence type="ECO:0000256" key="5">
    <source>
        <dbReference type="ARBA" id="ARBA00023187"/>
    </source>
</evidence>
<evidence type="ECO:0000313" key="9">
    <source>
        <dbReference type="Proteomes" id="UP000489600"/>
    </source>
</evidence>
<dbReference type="PANTHER" id="PTHR12942:SF2">
    <property type="entry name" value="PRE-MRNA-SPLICING FACTOR SLU7"/>
    <property type="match status" value="1"/>
</dbReference>
<dbReference type="GO" id="GO:0030628">
    <property type="term" value="F:pre-mRNA 3'-splice site binding"/>
    <property type="evidence" value="ECO:0007669"/>
    <property type="project" value="UniProtKB-UniRule"/>
</dbReference>
<evidence type="ECO:0000256" key="2">
    <source>
        <dbReference type="ARBA" id="ARBA00007203"/>
    </source>
</evidence>
<evidence type="ECO:0000256" key="6">
    <source>
        <dbReference type="ARBA" id="ARBA00023242"/>
    </source>
</evidence>
<comment type="subunit">
    <text evidence="7">Associated with the spliceosome.</text>
</comment>
<keyword evidence="9" id="KW-1185">Reference proteome</keyword>
<dbReference type="GO" id="GO:0005681">
    <property type="term" value="C:spliceosomal complex"/>
    <property type="evidence" value="ECO:0007669"/>
    <property type="project" value="UniProtKB-UniRule"/>
</dbReference>
<accession>A0A565CMD2</accession>
<comment type="subcellular location">
    <subcellularLocation>
        <location evidence="1 7">Nucleus</location>
    </subcellularLocation>
</comment>
<keyword evidence="5 7" id="KW-0508">mRNA splicing</keyword>
<evidence type="ECO:0000256" key="3">
    <source>
        <dbReference type="ARBA" id="ARBA00022664"/>
    </source>
</evidence>
<organism evidence="8 9">
    <name type="scientific">Arabis nemorensis</name>
    <dbReference type="NCBI Taxonomy" id="586526"/>
    <lineage>
        <taxon>Eukaryota</taxon>
        <taxon>Viridiplantae</taxon>
        <taxon>Streptophyta</taxon>
        <taxon>Embryophyta</taxon>
        <taxon>Tracheophyta</taxon>
        <taxon>Spermatophyta</taxon>
        <taxon>Magnoliopsida</taxon>
        <taxon>eudicotyledons</taxon>
        <taxon>Gunneridae</taxon>
        <taxon>Pentapetalae</taxon>
        <taxon>rosids</taxon>
        <taxon>malvids</taxon>
        <taxon>Brassicales</taxon>
        <taxon>Brassicaceae</taxon>
        <taxon>Arabideae</taxon>
        <taxon>Arabis</taxon>
    </lineage>
</organism>
<dbReference type="AlphaFoldDB" id="A0A565CMD2"/>
<protein>
    <recommendedName>
        <fullName evidence="7">Pre-mRNA-splicing factor SLU7</fullName>
    </recommendedName>
</protein>
<dbReference type="Proteomes" id="UP000489600">
    <property type="component" value="Unassembled WGS sequence"/>
</dbReference>
<comment type="caution">
    <text evidence="8">The sequence shown here is derived from an EMBL/GenBank/DDBJ whole genome shotgun (WGS) entry which is preliminary data.</text>
</comment>
<name>A0A565CMD2_9BRAS</name>
<dbReference type="GO" id="GO:0000398">
    <property type="term" value="P:mRNA splicing, via spliceosome"/>
    <property type="evidence" value="ECO:0007669"/>
    <property type="project" value="UniProtKB-UniRule"/>
</dbReference>
<proteinExistence type="inferred from homology"/>
<dbReference type="EMBL" id="CABITT030000008">
    <property type="protein sequence ID" value="VVB14742.1"/>
    <property type="molecule type" value="Genomic_DNA"/>
</dbReference>
<sequence length="107" mass="12825">MQLKLIFCLFQGEERLDEKKYHIREQEDQIIEQQELYYNFKDGKKRLKLMNAAANGDLPKSHDCMGTRLEEDLLMNGHKSVWGLWWKAFQWGYACCHQTDRQSHCTK</sequence>
<dbReference type="OrthoDB" id="249612at2759"/>
<evidence type="ECO:0000313" key="8">
    <source>
        <dbReference type="EMBL" id="VVB14742.1"/>
    </source>
</evidence>
<comment type="similarity">
    <text evidence="2 7">Belongs to the SLU7 family.</text>
</comment>
<evidence type="ECO:0000256" key="7">
    <source>
        <dbReference type="RuleBase" id="RU367071"/>
    </source>
</evidence>
<dbReference type="PANTHER" id="PTHR12942">
    <property type="entry name" value="STEP II SPLICING FACTOR SLU7"/>
    <property type="match status" value="1"/>
</dbReference>
<keyword evidence="4 7" id="KW-0747">Spliceosome</keyword>